<name>A0AAV1S2K9_9ROSI</name>
<comment type="caution">
    <text evidence="2">The sequence shown here is derived from an EMBL/GenBank/DDBJ whole genome shotgun (WGS) entry which is preliminary data.</text>
</comment>
<evidence type="ECO:0000313" key="3">
    <source>
        <dbReference type="Proteomes" id="UP001314170"/>
    </source>
</evidence>
<feature type="chain" id="PRO_5043595224" evidence="1">
    <location>
        <begin position="22"/>
        <end position="229"/>
    </location>
</feature>
<accession>A0AAV1S2K9</accession>
<evidence type="ECO:0000256" key="1">
    <source>
        <dbReference type="SAM" id="SignalP"/>
    </source>
</evidence>
<organism evidence="2 3">
    <name type="scientific">Dovyalis caffra</name>
    <dbReference type="NCBI Taxonomy" id="77055"/>
    <lineage>
        <taxon>Eukaryota</taxon>
        <taxon>Viridiplantae</taxon>
        <taxon>Streptophyta</taxon>
        <taxon>Embryophyta</taxon>
        <taxon>Tracheophyta</taxon>
        <taxon>Spermatophyta</taxon>
        <taxon>Magnoliopsida</taxon>
        <taxon>eudicotyledons</taxon>
        <taxon>Gunneridae</taxon>
        <taxon>Pentapetalae</taxon>
        <taxon>rosids</taxon>
        <taxon>fabids</taxon>
        <taxon>Malpighiales</taxon>
        <taxon>Salicaceae</taxon>
        <taxon>Flacourtieae</taxon>
        <taxon>Dovyalis</taxon>
    </lineage>
</organism>
<evidence type="ECO:0000313" key="2">
    <source>
        <dbReference type="EMBL" id="CAK7343220.1"/>
    </source>
</evidence>
<gene>
    <name evidence="2" type="ORF">DCAF_LOCUS17195</name>
</gene>
<dbReference type="AlphaFoldDB" id="A0AAV1S2K9"/>
<reference evidence="2 3" key="1">
    <citation type="submission" date="2024-01" db="EMBL/GenBank/DDBJ databases">
        <authorList>
            <person name="Waweru B."/>
        </authorList>
    </citation>
    <scope>NUCLEOTIDE SEQUENCE [LARGE SCALE GENOMIC DNA]</scope>
</reference>
<dbReference type="Proteomes" id="UP001314170">
    <property type="component" value="Unassembled WGS sequence"/>
</dbReference>
<keyword evidence="1" id="KW-0732">Signal</keyword>
<sequence>MKSMIFLFLMSLLLMANLSYATNRKMLAIEENSNNKLLGEIASKGNVKVAATENSADSDARGGEIDLHPGCSIMSVWDLPSCEVFIFEEAIQIIVVLEVRASTRQRWEPAIGVMVLKRTVGYNAFVMTTILHGSNPKALILFCHQSWRKNDSNLEDHFHGKKQKGKPVDPVAADQPPYLHDSANYLINPIPDCQSKLDFISITQNQLHLELIRAKRNSIATLGCGFSNT</sequence>
<proteinExistence type="predicted"/>
<keyword evidence="3" id="KW-1185">Reference proteome</keyword>
<dbReference type="EMBL" id="CAWUPB010001160">
    <property type="protein sequence ID" value="CAK7343220.1"/>
    <property type="molecule type" value="Genomic_DNA"/>
</dbReference>
<feature type="signal peptide" evidence="1">
    <location>
        <begin position="1"/>
        <end position="21"/>
    </location>
</feature>
<protein>
    <submittedName>
        <fullName evidence="2">Uncharacterized protein</fullName>
    </submittedName>
</protein>